<keyword evidence="3" id="KW-1185">Reference proteome</keyword>
<dbReference type="GO" id="GO:0046503">
    <property type="term" value="P:glycerolipid catabolic process"/>
    <property type="evidence" value="ECO:0007669"/>
    <property type="project" value="TreeGrafter"/>
</dbReference>
<evidence type="ECO:0000313" key="2">
    <source>
        <dbReference type="EMBL" id="GLK51757.1"/>
    </source>
</evidence>
<dbReference type="SUPFAM" id="SSF53474">
    <property type="entry name" value="alpha/beta-Hydrolases"/>
    <property type="match status" value="1"/>
</dbReference>
<gene>
    <name evidence="2" type="ORF">GCM10017621_12650</name>
</gene>
<dbReference type="EMBL" id="BSFE01000003">
    <property type="protein sequence ID" value="GLK51757.1"/>
    <property type="molecule type" value="Genomic_DNA"/>
</dbReference>
<name>A0A9W6ILI8_9PROT</name>
<feature type="domain" description="AB hydrolase-1" evidence="1">
    <location>
        <begin position="23"/>
        <end position="277"/>
    </location>
</feature>
<organism evidence="2 3">
    <name type="scientific">Maricaulis virginensis</name>
    <dbReference type="NCBI Taxonomy" id="144022"/>
    <lineage>
        <taxon>Bacteria</taxon>
        <taxon>Pseudomonadati</taxon>
        <taxon>Pseudomonadota</taxon>
        <taxon>Alphaproteobacteria</taxon>
        <taxon>Maricaulales</taxon>
        <taxon>Maricaulaceae</taxon>
        <taxon>Maricaulis</taxon>
    </lineage>
</organism>
<dbReference type="Gene3D" id="3.40.50.1820">
    <property type="entry name" value="alpha/beta hydrolase"/>
    <property type="match status" value="1"/>
</dbReference>
<keyword evidence="2" id="KW-0378">Hydrolase</keyword>
<dbReference type="RefSeq" id="WP_271186123.1">
    <property type="nucleotide sequence ID" value="NZ_BSFE01000003.1"/>
</dbReference>
<reference evidence="2" key="2">
    <citation type="submission" date="2023-01" db="EMBL/GenBank/DDBJ databases">
        <authorList>
            <person name="Sun Q."/>
            <person name="Evtushenko L."/>
        </authorList>
    </citation>
    <scope>NUCLEOTIDE SEQUENCE</scope>
    <source>
        <strain evidence="2">VKM B-1513</strain>
    </source>
</reference>
<dbReference type="InterPro" id="IPR050471">
    <property type="entry name" value="AB_hydrolase"/>
</dbReference>
<reference evidence="2" key="1">
    <citation type="journal article" date="2014" name="Int. J. Syst. Evol. Microbiol.">
        <title>Complete genome sequence of Corynebacterium casei LMG S-19264T (=DSM 44701T), isolated from a smear-ripened cheese.</title>
        <authorList>
            <consortium name="US DOE Joint Genome Institute (JGI-PGF)"/>
            <person name="Walter F."/>
            <person name="Albersmeier A."/>
            <person name="Kalinowski J."/>
            <person name="Ruckert C."/>
        </authorList>
    </citation>
    <scope>NUCLEOTIDE SEQUENCE</scope>
    <source>
        <strain evidence="2">VKM B-1513</strain>
    </source>
</reference>
<dbReference type="Proteomes" id="UP001143486">
    <property type="component" value="Unassembled WGS sequence"/>
</dbReference>
<comment type="caution">
    <text evidence="2">The sequence shown here is derived from an EMBL/GenBank/DDBJ whole genome shotgun (WGS) entry which is preliminary data.</text>
</comment>
<dbReference type="GO" id="GO:0004806">
    <property type="term" value="F:triacylglycerol lipase activity"/>
    <property type="evidence" value="ECO:0007669"/>
    <property type="project" value="TreeGrafter"/>
</dbReference>
<dbReference type="PANTHER" id="PTHR43433">
    <property type="entry name" value="HYDROLASE, ALPHA/BETA FOLD FAMILY PROTEIN"/>
    <property type="match status" value="1"/>
</dbReference>
<dbReference type="InterPro" id="IPR000073">
    <property type="entry name" value="AB_hydrolase_1"/>
</dbReference>
<dbReference type="InterPro" id="IPR029058">
    <property type="entry name" value="AB_hydrolase_fold"/>
</dbReference>
<evidence type="ECO:0000313" key="3">
    <source>
        <dbReference type="Proteomes" id="UP001143486"/>
    </source>
</evidence>
<accession>A0A9W6ILI8</accession>
<protein>
    <submittedName>
        <fullName evidence="2">Alpha/beta hydrolase</fullName>
    </submittedName>
</protein>
<evidence type="ECO:0000259" key="1">
    <source>
        <dbReference type="Pfam" id="PF00561"/>
    </source>
</evidence>
<sequence length="303" mass="31971">MPQIDTNGLKLEYDERGPRDGRPVLLIMGLGSQMTRWPDPFLDKLAGDGCRVIRFDNRDIGLSSWFDEAGIPDFGAIAGAVAAGKSPALAYSLEDMAADAVGVLDALGIEQAHIVGVSMGGMIAQLVTIHYPDRVLSLTSIMSSSGNRALPRATKEAQAMLTTPAPNPETDRDAFLDRAVASSRIIGSPAYPLDEAVVRERAAADLDRAYHPAGFARQYAAIIAAPDRRARLAQIKVPTVVLHGADDPLVPVEAGRDTAANIPGAELEVVEGMGHDIPPALYGRIIAAIHRAAGRASAEAAAQ</sequence>
<dbReference type="PANTHER" id="PTHR43433:SF5">
    <property type="entry name" value="AB HYDROLASE-1 DOMAIN-CONTAINING PROTEIN"/>
    <property type="match status" value="1"/>
</dbReference>
<dbReference type="AlphaFoldDB" id="A0A9W6ILI8"/>
<dbReference type="Pfam" id="PF00561">
    <property type="entry name" value="Abhydrolase_1"/>
    <property type="match status" value="1"/>
</dbReference>
<proteinExistence type="predicted"/>